<name>A0A915HIW3_ROMCU</name>
<keyword evidence="1" id="KW-1185">Reference proteome</keyword>
<dbReference type="AlphaFoldDB" id="A0A915HIW3"/>
<dbReference type="Proteomes" id="UP000887565">
    <property type="component" value="Unplaced"/>
</dbReference>
<sequence length="198" mass="20755">MATCRALNFDQILPLPPTNTGQSSVVPTVSLPPPNPPLSIFSNSALDRTTQAQVPLISATSPMVNSHAPPPLSQDPVIATIICASVPAVSQIPPPSTAAQANNDTIIARTDSSDSFINIDLLQAPAITHASATNHHSSLAIANSNEVHNFGIEACDALEQLSTAAQRITNNVPTIQTIDQIIGAVSDQFQAQQLRVQC</sequence>
<proteinExistence type="predicted"/>
<evidence type="ECO:0000313" key="1">
    <source>
        <dbReference type="Proteomes" id="UP000887565"/>
    </source>
</evidence>
<organism evidence="1 2">
    <name type="scientific">Romanomermis culicivorax</name>
    <name type="common">Nematode worm</name>
    <dbReference type="NCBI Taxonomy" id="13658"/>
    <lineage>
        <taxon>Eukaryota</taxon>
        <taxon>Metazoa</taxon>
        <taxon>Ecdysozoa</taxon>
        <taxon>Nematoda</taxon>
        <taxon>Enoplea</taxon>
        <taxon>Dorylaimia</taxon>
        <taxon>Mermithida</taxon>
        <taxon>Mermithoidea</taxon>
        <taxon>Mermithidae</taxon>
        <taxon>Romanomermis</taxon>
    </lineage>
</organism>
<accession>A0A915HIW3</accession>
<protein>
    <submittedName>
        <fullName evidence="2">Uncharacterized protein</fullName>
    </submittedName>
</protein>
<dbReference type="WBParaSite" id="nRc.2.0.1.t01266-RA">
    <property type="protein sequence ID" value="nRc.2.0.1.t01266-RA"/>
    <property type="gene ID" value="nRc.2.0.1.g01266"/>
</dbReference>
<reference evidence="2" key="1">
    <citation type="submission" date="2022-11" db="UniProtKB">
        <authorList>
            <consortium name="WormBaseParasite"/>
        </authorList>
    </citation>
    <scope>IDENTIFICATION</scope>
</reference>
<evidence type="ECO:0000313" key="2">
    <source>
        <dbReference type="WBParaSite" id="nRc.2.0.1.t01266-RA"/>
    </source>
</evidence>